<dbReference type="RefSeq" id="WP_097174694.1">
    <property type="nucleotide sequence ID" value="NZ_OBML01000004.1"/>
</dbReference>
<evidence type="ECO:0000313" key="2">
    <source>
        <dbReference type="Proteomes" id="UP000219331"/>
    </source>
</evidence>
<dbReference type="AlphaFoldDB" id="A0A285SAX3"/>
<gene>
    <name evidence="1" type="ORF">SAMN05421512_104348</name>
</gene>
<sequence>MPQFWKSSGAHLLNRDANGYLEVTPDFLRAYFTRPEIHPVEESCEAEHRLFERLMTDPFVAVDEQELAAIADPDAADNYRIVLRFRDHLVAHGSIEGGYAALFKGNGIDIPPMFIDQLVHLIAHNVLRKVADPMRVRAGELLFREQAVTTADGQLMLADAEMVETYSRTGGLGGLGALLAEAGTPVPSVSLDVLTEENASIYWDRSDRFDTAIDFRFTEPALDAFARVLESWIGHFHGVSVRIQPQQSIRDERWSWHVGLDAEATRILNALYEGKQVGETELGRIVALFRMDFDNRSDAVESMRGKPVWMGLAMGADNIVRMKPQNLLTNLPVRHRN</sequence>
<dbReference type="InterPro" id="IPR045932">
    <property type="entry name" value="DUF6352"/>
</dbReference>
<keyword evidence="2" id="KW-1185">Reference proteome</keyword>
<organism evidence="1 2">
    <name type="scientific">Stappia indica</name>
    <dbReference type="NCBI Taxonomy" id="538381"/>
    <lineage>
        <taxon>Bacteria</taxon>
        <taxon>Pseudomonadati</taxon>
        <taxon>Pseudomonadota</taxon>
        <taxon>Alphaproteobacteria</taxon>
        <taxon>Hyphomicrobiales</taxon>
        <taxon>Stappiaceae</taxon>
        <taxon>Stappia</taxon>
    </lineage>
</organism>
<proteinExistence type="predicted"/>
<name>A0A285SAX3_9HYPH</name>
<evidence type="ECO:0000313" key="1">
    <source>
        <dbReference type="EMBL" id="SOC04236.1"/>
    </source>
</evidence>
<dbReference type="STRING" id="538381.GCA_001696535_00046"/>
<dbReference type="Proteomes" id="UP000219331">
    <property type="component" value="Unassembled WGS sequence"/>
</dbReference>
<dbReference type="OrthoDB" id="7062302at2"/>
<dbReference type="Pfam" id="PF19879">
    <property type="entry name" value="DUF6352"/>
    <property type="match status" value="1"/>
</dbReference>
<reference evidence="1 2" key="1">
    <citation type="submission" date="2017-08" db="EMBL/GenBank/DDBJ databases">
        <authorList>
            <person name="de Groot N.N."/>
        </authorList>
    </citation>
    <scope>NUCLEOTIDE SEQUENCE [LARGE SCALE GENOMIC DNA]</scope>
    <source>
        <strain evidence="1 2">USBA 352</strain>
    </source>
</reference>
<accession>A0A285SAX3</accession>
<dbReference type="EMBL" id="OBML01000004">
    <property type="protein sequence ID" value="SOC04236.1"/>
    <property type="molecule type" value="Genomic_DNA"/>
</dbReference>
<protein>
    <submittedName>
        <fullName evidence="1">Uncharacterized protein</fullName>
    </submittedName>
</protein>